<sequence>MPPTSRMPSIDIVFQELIDCKVDKTWIERKEADSYLEDSEGQDEKHQAGKKGKLLSNKTVQARKHEDNQVKTITSPNPRNGSASLRRNSFSEPNHTQYKNFHTKKNPEMEHLQKISLTV</sequence>
<accession>A0A1J6I4A3</accession>
<protein>
    <submittedName>
        <fullName evidence="2">Uncharacterized protein</fullName>
    </submittedName>
</protein>
<keyword evidence="3" id="KW-1185">Reference proteome</keyword>
<name>A0A1J6I4A3_NICAT</name>
<dbReference type="Gramene" id="OIS99323">
    <property type="protein sequence ID" value="OIS99323"/>
    <property type="gene ID" value="A4A49_07327"/>
</dbReference>
<dbReference type="AlphaFoldDB" id="A0A1J6I4A3"/>
<feature type="region of interest" description="Disordered" evidence="1">
    <location>
        <begin position="33"/>
        <end position="119"/>
    </location>
</feature>
<proteinExistence type="predicted"/>
<reference evidence="2" key="1">
    <citation type="submission" date="2016-11" db="EMBL/GenBank/DDBJ databases">
        <title>The genome of Nicotiana attenuata.</title>
        <authorList>
            <person name="Xu S."/>
            <person name="Brockmoeller T."/>
            <person name="Gaquerel E."/>
            <person name="Navarro A."/>
            <person name="Kuhl H."/>
            <person name="Gase K."/>
            <person name="Ling Z."/>
            <person name="Zhou W."/>
            <person name="Kreitzer C."/>
            <person name="Stanke M."/>
            <person name="Tang H."/>
            <person name="Lyons E."/>
            <person name="Pandey P."/>
            <person name="Pandey S.P."/>
            <person name="Timmermann B."/>
            <person name="Baldwin I.T."/>
        </authorList>
    </citation>
    <scope>NUCLEOTIDE SEQUENCE [LARGE SCALE GENOMIC DNA]</scope>
    <source>
        <strain evidence="2">UT</strain>
    </source>
</reference>
<feature type="compositionally biased region" description="Polar residues" evidence="1">
    <location>
        <begin position="70"/>
        <end position="100"/>
    </location>
</feature>
<dbReference type="EMBL" id="MJEQ01037190">
    <property type="protein sequence ID" value="OIS99323.1"/>
    <property type="molecule type" value="Genomic_DNA"/>
</dbReference>
<gene>
    <name evidence="2" type="ORF">A4A49_07327</name>
</gene>
<evidence type="ECO:0000256" key="1">
    <source>
        <dbReference type="SAM" id="MobiDB-lite"/>
    </source>
</evidence>
<organism evidence="2 3">
    <name type="scientific">Nicotiana attenuata</name>
    <name type="common">Coyote tobacco</name>
    <dbReference type="NCBI Taxonomy" id="49451"/>
    <lineage>
        <taxon>Eukaryota</taxon>
        <taxon>Viridiplantae</taxon>
        <taxon>Streptophyta</taxon>
        <taxon>Embryophyta</taxon>
        <taxon>Tracheophyta</taxon>
        <taxon>Spermatophyta</taxon>
        <taxon>Magnoliopsida</taxon>
        <taxon>eudicotyledons</taxon>
        <taxon>Gunneridae</taxon>
        <taxon>Pentapetalae</taxon>
        <taxon>asterids</taxon>
        <taxon>lamiids</taxon>
        <taxon>Solanales</taxon>
        <taxon>Solanaceae</taxon>
        <taxon>Nicotianoideae</taxon>
        <taxon>Nicotianeae</taxon>
        <taxon>Nicotiana</taxon>
    </lineage>
</organism>
<evidence type="ECO:0000313" key="2">
    <source>
        <dbReference type="EMBL" id="OIS99323.1"/>
    </source>
</evidence>
<dbReference type="Proteomes" id="UP000187609">
    <property type="component" value="Unassembled WGS sequence"/>
</dbReference>
<evidence type="ECO:0000313" key="3">
    <source>
        <dbReference type="Proteomes" id="UP000187609"/>
    </source>
</evidence>
<comment type="caution">
    <text evidence="2">The sequence shown here is derived from an EMBL/GenBank/DDBJ whole genome shotgun (WGS) entry which is preliminary data.</text>
</comment>
<dbReference type="STRING" id="49451.A0A1J6I4A3"/>